<dbReference type="Proteomes" id="UP000067626">
    <property type="component" value="Chromosome"/>
</dbReference>
<organism evidence="2 3">
    <name type="scientific">Chondromyces crocatus</name>
    <dbReference type="NCBI Taxonomy" id="52"/>
    <lineage>
        <taxon>Bacteria</taxon>
        <taxon>Pseudomonadati</taxon>
        <taxon>Myxococcota</taxon>
        <taxon>Polyangia</taxon>
        <taxon>Polyangiales</taxon>
        <taxon>Polyangiaceae</taxon>
        <taxon>Chondromyces</taxon>
    </lineage>
</organism>
<dbReference type="GO" id="GO:0016787">
    <property type="term" value="F:hydrolase activity"/>
    <property type="evidence" value="ECO:0007669"/>
    <property type="project" value="UniProtKB-KW"/>
</dbReference>
<dbReference type="RefSeq" id="WP_063796250.1">
    <property type="nucleotide sequence ID" value="NZ_CP012159.1"/>
</dbReference>
<dbReference type="Gene3D" id="3.40.50.1820">
    <property type="entry name" value="alpha/beta hydrolase"/>
    <property type="match status" value="1"/>
</dbReference>
<gene>
    <name evidence="2" type="ORF">CMC5_020700</name>
</gene>
<evidence type="ECO:0000313" key="2">
    <source>
        <dbReference type="EMBL" id="AKT37927.1"/>
    </source>
</evidence>
<dbReference type="PATRIC" id="fig|52.7.peg.2228"/>
<keyword evidence="3" id="KW-1185">Reference proteome</keyword>
<evidence type="ECO:0000313" key="3">
    <source>
        <dbReference type="Proteomes" id="UP000067626"/>
    </source>
</evidence>
<dbReference type="Pfam" id="PF12697">
    <property type="entry name" value="Abhydrolase_6"/>
    <property type="match status" value="1"/>
</dbReference>
<dbReference type="STRING" id="52.CMC5_020700"/>
<dbReference type="InterPro" id="IPR029058">
    <property type="entry name" value="AB_hydrolase_fold"/>
</dbReference>
<protein>
    <submittedName>
        <fullName evidence="2">Alpha/beta hydrolase</fullName>
    </submittedName>
</protein>
<dbReference type="SUPFAM" id="SSF53474">
    <property type="entry name" value="alpha/beta-Hydrolases"/>
    <property type="match status" value="1"/>
</dbReference>
<dbReference type="InterPro" id="IPR000073">
    <property type="entry name" value="AB_hydrolase_1"/>
</dbReference>
<dbReference type="InterPro" id="IPR050266">
    <property type="entry name" value="AB_hydrolase_sf"/>
</dbReference>
<dbReference type="AlphaFoldDB" id="A0A0K1EB57"/>
<dbReference type="PANTHER" id="PTHR43798">
    <property type="entry name" value="MONOACYLGLYCEROL LIPASE"/>
    <property type="match status" value="1"/>
</dbReference>
<sequence>MTDPTPLQLSRIDRGHGTPVLLVHSSGMSSRQWTRLVDRLADHHRAIAPDLLGYGKNPPWPADQPFDLRLDRDAIAALATELGGPVHLVGHSYGALIALLVAMETQVPVRSLSLFEPVAFGILHATADQAGLADLDTAQSPAFLDETTGGDEAWLNAFIDYWSGPGAWNALPATARNEFLRVGRKAFLEVRSLMHLRAPLDAFRAIRTPTLLLTGSASTVAARRVAVQLAEHLPAAELQILDDVGHMGPLTHADLVNARIRAHIERVEAAG</sequence>
<accession>A0A0K1EB57</accession>
<feature type="domain" description="AB hydrolase-1" evidence="1">
    <location>
        <begin position="20"/>
        <end position="258"/>
    </location>
</feature>
<proteinExistence type="predicted"/>
<dbReference type="KEGG" id="ccro:CMC5_020700"/>
<name>A0A0K1EB57_CHOCO</name>
<dbReference type="EMBL" id="CP012159">
    <property type="protein sequence ID" value="AKT37927.1"/>
    <property type="molecule type" value="Genomic_DNA"/>
</dbReference>
<keyword evidence="2" id="KW-0378">Hydrolase</keyword>
<dbReference type="OrthoDB" id="9780765at2"/>
<reference evidence="2 3" key="1">
    <citation type="submission" date="2015-07" db="EMBL/GenBank/DDBJ databases">
        <title>Genome analysis of myxobacterium Chondromyces crocatus Cm c5 reveals a high potential for natural compound synthesis and the genetic basis for the loss of fruiting body formation.</title>
        <authorList>
            <person name="Zaburannyi N."/>
            <person name="Bunk B."/>
            <person name="Maier J."/>
            <person name="Overmann J."/>
            <person name="Mueller R."/>
        </authorList>
    </citation>
    <scope>NUCLEOTIDE SEQUENCE [LARGE SCALE GENOMIC DNA]</scope>
    <source>
        <strain evidence="2 3">Cm c5</strain>
    </source>
</reference>
<evidence type="ECO:0000259" key="1">
    <source>
        <dbReference type="Pfam" id="PF12697"/>
    </source>
</evidence>